<dbReference type="AlphaFoldDB" id="A0A0M0JK99"/>
<evidence type="ECO:0000256" key="2">
    <source>
        <dbReference type="SAM" id="MobiDB-lite"/>
    </source>
</evidence>
<feature type="domain" description="Peptidase C1A papain C-terminal" evidence="3">
    <location>
        <begin position="189"/>
        <end position="492"/>
    </location>
</feature>
<sequence>MIRGEWYFHLSEPTPYFPDCTRIIGSSATLHIELAHSLTDGHFAALLGDQNGGLGDASVGSWTTTGDESSMEVGVVQMHQMHPHGSPAASHEVAHRVRLGSHKLPESVLVPALLDLPPSPPPPTLNASRLAAEVNAAKLRWRASASYPRLAALESLLGQGASATPPWPPAAATEPLTAPRTEGSSNSRWPSALDWRTHRGGGWLSPAVNLFDALPATAGCAAASHVAAVLASVEARVRIGTNRSQDERFGLSLEAALGCSPYAFGCVAKPSAYLVGKIGIEIGFERRSCVPAPSAASMVRGAEHGRRYLATPAEPTVLDTALSAEAVEAPNATRVTSAQAMRCTSLPRCPSPLRRRARAVRWVGGYYGGATEGALITELQHGPIAVGLFLEPEFALYHSGIFRALERDTWQRNLGRTLPAYDRRRCHSGCKPPESLEWQATNYGALLVGYGVDEAEGELYWTVQLPWGADWGEAGYARVLRGEAAVEAAALVVDPMI</sequence>
<dbReference type="GO" id="GO:0006508">
    <property type="term" value="P:proteolysis"/>
    <property type="evidence" value="ECO:0007669"/>
    <property type="project" value="InterPro"/>
</dbReference>
<evidence type="ECO:0000313" key="4">
    <source>
        <dbReference type="EMBL" id="KOO26683.1"/>
    </source>
</evidence>
<gene>
    <name evidence="4" type="ORF">Ctob_013320</name>
</gene>
<organism evidence="4 5">
    <name type="scientific">Chrysochromulina tobinii</name>
    <dbReference type="NCBI Taxonomy" id="1460289"/>
    <lineage>
        <taxon>Eukaryota</taxon>
        <taxon>Haptista</taxon>
        <taxon>Haptophyta</taxon>
        <taxon>Prymnesiophyceae</taxon>
        <taxon>Prymnesiales</taxon>
        <taxon>Chrysochromulinaceae</taxon>
        <taxon>Chrysochromulina</taxon>
    </lineage>
</organism>
<dbReference type="OrthoDB" id="3789175at2759"/>
<dbReference type="Pfam" id="PF00112">
    <property type="entry name" value="Peptidase_C1"/>
    <property type="match status" value="1"/>
</dbReference>
<comment type="caution">
    <text evidence="4">The sequence shown here is derived from an EMBL/GenBank/DDBJ whole genome shotgun (WGS) entry which is preliminary data.</text>
</comment>
<dbReference type="GO" id="GO:0008234">
    <property type="term" value="F:cysteine-type peptidase activity"/>
    <property type="evidence" value="ECO:0007669"/>
    <property type="project" value="InterPro"/>
</dbReference>
<dbReference type="InterPro" id="IPR013128">
    <property type="entry name" value="Peptidase_C1A"/>
</dbReference>
<dbReference type="EMBL" id="JWZX01002818">
    <property type="protein sequence ID" value="KOO26683.1"/>
    <property type="molecule type" value="Genomic_DNA"/>
</dbReference>
<name>A0A0M0JK99_9EUKA</name>
<evidence type="ECO:0000313" key="5">
    <source>
        <dbReference type="Proteomes" id="UP000037460"/>
    </source>
</evidence>
<feature type="compositionally biased region" description="Low complexity" evidence="2">
    <location>
        <begin position="170"/>
        <end position="181"/>
    </location>
</feature>
<comment type="similarity">
    <text evidence="1">Belongs to the peptidase C1 family.</text>
</comment>
<feature type="region of interest" description="Disordered" evidence="2">
    <location>
        <begin position="161"/>
        <end position="190"/>
    </location>
</feature>
<keyword evidence="5" id="KW-1185">Reference proteome</keyword>
<accession>A0A0M0JK99</accession>
<dbReference type="InterPro" id="IPR000668">
    <property type="entry name" value="Peptidase_C1A_C"/>
</dbReference>
<dbReference type="InterPro" id="IPR038765">
    <property type="entry name" value="Papain-like_cys_pep_sf"/>
</dbReference>
<reference evidence="5" key="1">
    <citation type="journal article" date="2015" name="PLoS Genet.">
        <title>Genome Sequence and Transcriptome Analyses of Chrysochromulina tobin: Metabolic Tools for Enhanced Algal Fitness in the Prominent Order Prymnesiales (Haptophyceae).</title>
        <authorList>
            <person name="Hovde B.T."/>
            <person name="Deodato C.R."/>
            <person name="Hunsperger H.M."/>
            <person name="Ryken S.A."/>
            <person name="Yost W."/>
            <person name="Jha R.K."/>
            <person name="Patterson J."/>
            <person name="Monnat R.J. Jr."/>
            <person name="Barlow S.B."/>
            <person name="Starkenburg S.R."/>
            <person name="Cattolico R.A."/>
        </authorList>
    </citation>
    <scope>NUCLEOTIDE SEQUENCE</scope>
    <source>
        <strain evidence="5">CCMP291</strain>
    </source>
</reference>
<proteinExistence type="inferred from homology"/>
<dbReference type="Gene3D" id="3.90.70.10">
    <property type="entry name" value="Cysteine proteinases"/>
    <property type="match status" value="1"/>
</dbReference>
<protein>
    <submittedName>
        <fullName evidence="4">Dipeptidyl-peptidase 1</fullName>
    </submittedName>
</protein>
<dbReference type="Proteomes" id="UP000037460">
    <property type="component" value="Unassembled WGS sequence"/>
</dbReference>
<dbReference type="PANTHER" id="PTHR12411">
    <property type="entry name" value="CYSTEINE PROTEASE FAMILY C1-RELATED"/>
    <property type="match status" value="1"/>
</dbReference>
<dbReference type="SMART" id="SM00645">
    <property type="entry name" value="Pept_C1"/>
    <property type="match status" value="1"/>
</dbReference>
<dbReference type="SUPFAM" id="SSF54001">
    <property type="entry name" value="Cysteine proteinases"/>
    <property type="match status" value="1"/>
</dbReference>
<evidence type="ECO:0000259" key="3">
    <source>
        <dbReference type="SMART" id="SM00645"/>
    </source>
</evidence>
<evidence type="ECO:0000256" key="1">
    <source>
        <dbReference type="ARBA" id="ARBA00008455"/>
    </source>
</evidence>